<dbReference type="EMBL" id="KZ664516">
    <property type="protein sequence ID" value="PPS05024.1"/>
    <property type="molecule type" value="Genomic_DNA"/>
</dbReference>
<gene>
    <name evidence="1" type="ORF">GOBAR_AA15642</name>
</gene>
<evidence type="ECO:0000313" key="1">
    <source>
        <dbReference type="EMBL" id="PPS05024.1"/>
    </source>
</evidence>
<reference evidence="1 2" key="1">
    <citation type="submission" date="2015-01" db="EMBL/GenBank/DDBJ databases">
        <title>Genome of allotetraploid Gossypium barbadense reveals genomic plasticity and fiber elongation in cotton evolution.</title>
        <authorList>
            <person name="Chen X."/>
            <person name="Liu X."/>
            <person name="Zhao B."/>
            <person name="Zheng H."/>
            <person name="Hu Y."/>
            <person name="Lu G."/>
            <person name="Yang C."/>
            <person name="Chen J."/>
            <person name="Shan C."/>
            <person name="Zhang L."/>
            <person name="Zhou Y."/>
            <person name="Wang L."/>
            <person name="Guo W."/>
            <person name="Bai Y."/>
            <person name="Ruan J."/>
            <person name="Shangguan X."/>
            <person name="Mao Y."/>
            <person name="Jiang J."/>
            <person name="Zhu Y."/>
            <person name="Lei J."/>
            <person name="Kang H."/>
            <person name="Chen S."/>
            <person name="He X."/>
            <person name="Wang R."/>
            <person name="Wang Y."/>
            <person name="Chen J."/>
            <person name="Wang L."/>
            <person name="Yu S."/>
            <person name="Wang B."/>
            <person name="Wei J."/>
            <person name="Song S."/>
            <person name="Lu X."/>
            <person name="Gao Z."/>
            <person name="Gu W."/>
            <person name="Deng X."/>
            <person name="Ma D."/>
            <person name="Wang S."/>
            <person name="Liang W."/>
            <person name="Fang L."/>
            <person name="Cai C."/>
            <person name="Zhu X."/>
            <person name="Zhou B."/>
            <person name="Zhang Y."/>
            <person name="Chen Z."/>
            <person name="Xu S."/>
            <person name="Zhu R."/>
            <person name="Wang S."/>
            <person name="Zhang T."/>
            <person name="Zhao G."/>
        </authorList>
    </citation>
    <scope>NUCLEOTIDE SEQUENCE [LARGE SCALE GENOMIC DNA]</scope>
    <source>
        <strain evidence="2">cv. Xinhai21</strain>
        <tissue evidence="1">Leaf</tissue>
    </source>
</reference>
<accession>A0A2P5XP25</accession>
<protein>
    <submittedName>
        <fullName evidence="1">Uncharacterized protein</fullName>
    </submittedName>
</protein>
<name>A0A2P5XP25_GOSBA</name>
<organism evidence="1 2">
    <name type="scientific">Gossypium barbadense</name>
    <name type="common">Sea Island cotton</name>
    <name type="synonym">Hibiscus barbadensis</name>
    <dbReference type="NCBI Taxonomy" id="3634"/>
    <lineage>
        <taxon>Eukaryota</taxon>
        <taxon>Viridiplantae</taxon>
        <taxon>Streptophyta</taxon>
        <taxon>Embryophyta</taxon>
        <taxon>Tracheophyta</taxon>
        <taxon>Spermatophyta</taxon>
        <taxon>Magnoliopsida</taxon>
        <taxon>eudicotyledons</taxon>
        <taxon>Gunneridae</taxon>
        <taxon>Pentapetalae</taxon>
        <taxon>rosids</taxon>
        <taxon>malvids</taxon>
        <taxon>Malvales</taxon>
        <taxon>Malvaceae</taxon>
        <taxon>Malvoideae</taxon>
        <taxon>Gossypium</taxon>
    </lineage>
</organism>
<proteinExistence type="predicted"/>
<dbReference type="AlphaFoldDB" id="A0A2P5XP25"/>
<sequence>MADAVRALLTTDPWGLFFEIIESTFLELTMELCSTFNLQVAMTNFDDPGIVQFRLGGLVHLCPRHGLTQCLRQMSSFLRNI</sequence>
<dbReference type="Proteomes" id="UP000239757">
    <property type="component" value="Unassembled WGS sequence"/>
</dbReference>
<evidence type="ECO:0000313" key="2">
    <source>
        <dbReference type="Proteomes" id="UP000239757"/>
    </source>
</evidence>